<dbReference type="EMBL" id="CAMGYJ010000008">
    <property type="protein sequence ID" value="CAI0455639.1"/>
    <property type="molecule type" value="Genomic_DNA"/>
</dbReference>
<feature type="region of interest" description="Disordered" evidence="1">
    <location>
        <begin position="20"/>
        <end position="57"/>
    </location>
</feature>
<keyword evidence="3" id="KW-1185">Reference proteome</keyword>
<feature type="compositionally biased region" description="Acidic residues" evidence="1">
    <location>
        <begin position="41"/>
        <end position="57"/>
    </location>
</feature>
<feature type="compositionally biased region" description="Basic residues" evidence="1">
    <location>
        <begin position="178"/>
        <end position="187"/>
    </location>
</feature>
<evidence type="ECO:0000256" key="1">
    <source>
        <dbReference type="SAM" id="MobiDB-lite"/>
    </source>
</evidence>
<comment type="caution">
    <text evidence="2">The sequence shown here is derived from an EMBL/GenBank/DDBJ whole genome shotgun (WGS) entry which is preliminary data.</text>
</comment>
<feature type="region of interest" description="Disordered" evidence="1">
    <location>
        <begin position="134"/>
        <end position="187"/>
    </location>
</feature>
<organism evidence="2 3">
    <name type="scientific">Linum tenue</name>
    <dbReference type="NCBI Taxonomy" id="586396"/>
    <lineage>
        <taxon>Eukaryota</taxon>
        <taxon>Viridiplantae</taxon>
        <taxon>Streptophyta</taxon>
        <taxon>Embryophyta</taxon>
        <taxon>Tracheophyta</taxon>
        <taxon>Spermatophyta</taxon>
        <taxon>Magnoliopsida</taxon>
        <taxon>eudicotyledons</taxon>
        <taxon>Gunneridae</taxon>
        <taxon>Pentapetalae</taxon>
        <taxon>rosids</taxon>
        <taxon>fabids</taxon>
        <taxon>Malpighiales</taxon>
        <taxon>Linaceae</taxon>
        <taxon>Linum</taxon>
    </lineage>
</organism>
<gene>
    <name evidence="2" type="ORF">LITE_LOCUS32431</name>
</gene>
<protein>
    <submittedName>
        <fullName evidence="2">Uncharacterized protein</fullName>
    </submittedName>
</protein>
<dbReference type="AlphaFoldDB" id="A0AAV0NAM2"/>
<evidence type="ECO:0000313" key="3">
    <source>
        <dbReference type="Proteomes" id="UP001154282"/>
    </source>
</evidence>
<evidence type="ECO:0000313" key="2">
    <source>
        <dbReference type="EMBL" id="CAI0455639.1"/>
    </source>
</evidence>
<name>A0AAV0NAM2_9ROSI</name>
<reference evidence="2" key="1">
    <citation type="submission" date="2022-08" db="EMBL/GenBank/DDBJ databases">
        <authorList>
            <person name="Gutierrez-Valencia J."/>
        </authorList>
    </citation>
    <scope>NUCLEOTIDE SEQUENCE</scope>
</reference>
<dbReference type="Proteomes" id="UP001154282">
    <property type="component" value="Unassembled WGS sequence"/>
</dbReference>
<proteinExistence type="predicted"/>
<accession>A0AAV0NAM2</accession>
<sequence length="187" mass="20176">MTTDALKAIVLVRTPGIARTAEGREAEGGITSPRAARESDEAADEAETIDGEEFEEEDELVIPTADVLSISPPPVVVISTTITEAQLLLTSTASVTVTIINPVIAEFVVKPEIDQEEKADGSLGQARHSGSWVSLNLATPPQRRPPDELGTSTARKRKKKKLIATGRTRGRNLESRRGRTGRGRRRS</sequence>